<gene>
    <name evidence="3" type="primary">LOC136077064</name>
</gene>
<reference evidence="2" key="1">
    <citation type="submission" date="2025-05" db="UniProtKB">
        <authorList>
            <consortium name="RefSeq"/>
        </authorList>
    </citation>
    <scope>NUCLEOTIDE SEQUENCE [LARGE SCALE GENOMIC DNA]</scope>
</reference>
<dbReference type="Proteomes" id="UP001652625">
    <property type="component" value="Chromosome 02"/>
</dbReference>
<keyword evidence="1" id="KW-0732">Signal</keyword>
<evidence type="ECO:0000313" key="2">
    <source>
        <dbReference type="Proteomes" id="UP001652625"/>
    </source>
</evidence>
<accession>A0ABM4BF45</accession>
<reference evidence="3" key="2">
    <citation type="submission" date="2025-08" db="UniProtKB">
        <authorList>
            <consortium name="RefSeq"/>
        </authorList>
    </citation>
    <scope>IDENTIFICATION</scope>
</reference>
<dbReference type="GeneID" id="136077064"/>
<organism evidence="2 3">
    <name type="scientific">Hydra vulgaris</name>
    <name type="common">Hydra</name>
    <name type="synonym">Hydra attenuata</name>
    <dbReference type="NCBI Taxonomy" id="6087"/>
    <lineage>
        <taxon>Eukaryota</taxon>
        <taxon>Metazoa</taxon>
        <taxon>Cnidaria</taxon>
        <taxon>Hydrozoa</taxon>
        <taxon>Hydroidolina</taxon>
        <taxon>Anthoathecata</taxon>
        <taxon>Aplanulata</taxon>
        <taxon>Hydridae</taxon>
        <taxon>Hydra</taxon>
    </lineage>
</organism>
<feature type="signal peptide" evidence="1">
    <location>
        <begin position="1"/>
        <end position="18"/>
    </location>
</feature>
<dbReference type="SMART" id="SM00209">
    <property type="entry name" value="TSP1"/>
    <property type="match status" value="3"/>
</dbReference>
<evidence type="ECO:0000313" key="3">
    <source>
        <dbReference type="RefSeq" id="XP_065647596.1"/>
    </source>
</evidence>
<dbReference type="InterPro" id="IPR027124">
    <property type="entry name" value="Swc5/CFDP1/2"/>
</dbReference>
<dbReference type="PROSITE" id="PS50092">
    <property type="entry name" value="TSP1"/>
    <property type="match status" value="1"/>
</dbReference>
<dbReference type="PANTHER" id="PTHR23227:SF83">
    <property type="entry name" value="ENDONUCLEASE_EXONUCLEASE_PHOSPHATASE DOMAIN-CONTAINING PROTEIN"/>
    <property type="match status" value="1"/>
</dbReference>
<evidence type="ECO:0000256" key="1">
    <source>
        <dbReference type="SAM" id="SignalP"/>
    </source>
</evidence>
<dbReference type="PANTHER" id="PTHR23227">
    <property type="entry name" value="BUCENTAUR RELATED"/>
    <property type="match status" value="1"/>
</dbReference>
<keyword evidence="2" id="KW-1185">Reference proteome</keyword>
<dbReference type="InterPro" id="IPR036383">
    <property type="entry name" value="TSP1_rpt_sf"/>
</dbReference>
<dbReference type="InterPro" id="IPR000884">
    <property type="entry name" value="TSP1_rpt"/>
</dbReference>
<dbReference type="RefSeq" id="XP_065647596.1">
    <property type="nucleotide sequence ID" value="XM_065791524.1"/>
</dbReference>
<dbReference type="SUPFAM" id="SSF82895">
    <property type="entry name" value="TSP-1 type 1 repeat"/>
    <property type="match status" value="1"/>
</dbReference>
<name>A0ABM4BF45_HYDVU</name>
<proteinExistence type="predicted"/>
<sequence>MFLWTWILYLIFIRDTRVQHKYSLSRCIYGFVNIACSASCQLVYTVPTQTSTRTCSGASLGVNCNSQALTQTENCNVLFPGILNGWGSWSACSASCNTQVNGPYQYRSQTCIVAFIWNPNYVGCNNVSLNDQQLCNQNVPCSSFISAWGACSASCQLSFTLPTQTRNCQYIGAIFNGSCNGAVFTDTQNCNEQVYCPGTISDWSFWGACSSICNNFFTVPFQTRSQICIRYLTWDPNYKGCPGITTSDQQTCNINVACSGTYGAWSAWNSCSESCQSNPATTPFQTQTILLSRDEVVLQVPIQEIMILGADFNGHVGEGNSDDEEVMGRYGVNERNTEGQMVVHFAKRIKMAVINTYFKKKEEHRVTYKSGGRGTQVDYILYRRRNLKEVSDCKVVPGESVAKQHRMVIGKMVLEVKKKKRVRAEPKIKWWKG</sequence>
<dbReference type="InterPro" id="IPR036691">
    <property type="entry name" value="Endo/exonu/phosph_ase_sf"/>
</dbReference>
<dbReference type="Gene3D" id="3.60.10.10">
    <property type="entry name" value="Endonuclease/exonuclease/phosphatase"/>
    <property type="match status" value="1"/>
</dbReference>
<protein>
    <submittedName>
        <fullName evidence="3">Coadhesin-like</fullName>
    </submittedName>
</protein>
<feature type="chain" id="PRO_5045194450" evidence="1">
    <location>
        <begin position="19"/>
        <end position="433"/>
    </location>
</feature>